<evidence type="ECO:0000256" key="7">
    <source>
        <dbReference type="SAM" id="MobiDB-lite"/>
    </source>
</evidence>
<dbReference type="Proteomes" id="UP000294664">
    <property type="component" value="Unassembled WGS sequence"/>
</dbReference>
<name>A0A4R3LWS9_9HYPH</name>
<feature type="transmembrane region" description="Helical" evidence="8">
    <location>
        <begin position="208"/>
        <end position="226"/>
    </location>
</feature>
<evidence type="ECO:0000256" key="4">
    <source>
        <dbReference type="ARBA" id="ARBA00022692"/>
    </source>
</evidence>
<dbReference type="InterPro" id="IPR029044">
    <property type="entry name" value="Nucleotide-diphossugar_trans"/>
</dbReference>
<evidence type="ECO:0000256" key="5">
    <source>
        <dbReference type="ARBA" id="ARBA00022989"/>
    </source>
</evidence>
<keyword evidence="2" id="KW-0328">Glycosyltransferase</keyword>
<evidence type="ECO:0000256" key="8">
    <source>
        <dbReference type="SAM" id="Phobius"/>
    </source>
</evidence>
<keyword evidence="6 8" id="KW-0472">Membrane</keyword>
<reference evidence="9 10" key="1">
    <citation type="submission" date="2019-03" db="EMBL/GenBank/DDBJ databases">
        <title>Genomic Encyclopedia of Type Strains, Phase IV (KMG-IV): sequencing the most valuable type-strain genomes for metagenomic binning, comparative biology and taxonomic classification.</title>
        <authorList>
            <person name="Goeker M."/>
        </authorList>
    </citation>
    <scope>NUCLEOTIDE SEQUENCE [LARGE SCALE GENOMIC DNA]</scope>
    <source>
        <strain evidence="9 10">DSM 9035</strain>
    </source>
</reference>
<protein>
    <submittedName>
        <fullName evidence="9">Cellulose synthase/poly-beta-1,6-N-acetylglucosamine synthase-like glycosyltransferase</fullName>
    </submittedName>
</protein>
<sequence>MVRETGLRRKPAGRAIGDGAAVGLPVELAALRGRVADATLLWAYRRAQDIGVGGDEVLIHAGFVTQDAATAAVADHLGLAIADLSKPVLVADQLVPGVLRTQSLVIATAGRPRFVLAPRGRGVRRLARLLAREPALAHRVELTTPERLRGRLVRQASGYLARMAAFGLRDRTPRHSAATIARGRALVGPLTVFAASLGAVIALVPAPALLAIGALVSLVFLSAMALRLSACFIPEGPVGEAVIPDRHLPVYTLIVPLYREAAVLPHLEAALCGLDYPMEKLDIKLVVEPDDAATRAAIRRRALPLCFETVVAPALGPRTKPKALNAALPFARGSFVAVFDAEDVPAPNQLRAALEAFRRGGPKVGCVQARLVAENASDSWISRHFAAEYSAQFHVVLPALAALRLPILLGGTSNHFRRSALEGAGAWDPFNVTEDADLGLRLARLGWDTEVIACDTLEEAPVSLRAWLRQRTRWMKGWAQTLLVHGRNPRRILRELGIRRTLGAALLTVGPFAAMLVHPLTVVVLARDLWVRTWGAPAESTVLALAAALSYTTFVAGYGATAAVTLVALYRRRRLAEGWILLTLPAYWLLQSLAAWRALIDLVVDPFRWDKTEHGISPRRVQQGAAVTDSAAARPPLGPAVAWR</sequence>
<dbReference type="PANTHER" id="PTHR43867">
    <property type="entry name" value="CELLULOSE SYNTHASE CATALYTIC SUBUNIT A [UDP-FORMING]"/>
    <property type="match status" value="1"/>
</dbReference>
<organism evidence="9 10">
    <name type="scientific">Aquabacter spiritensis</name>
    <dbReference type="NCBI Taxonomy" id="933073"/>
    <lineage>
        <taxon>Bacteria</taxon>
        <taxon>Pseudomonadati</taxon>
        <taxon>Pseudomonadota</taxon>
        <taxon>Alphaproteobacteria</taxon>
        <taxon>Hyphomicrobiales</taxon>
        <taxon>Xanthobacteraceae</taxon>
        <taxon>Aquabacter</taxon>
    </lineage>
</organism>
<accession>A0A4R3LWS9</accession>
<dbReference type="GO" id="GO:0016020">
    <property type="term" value="C:membrane"/>
    <property type="evidence" value="ECO:0007669"/>
    <property type="project" value="UniProtKB-SubCell"/>
</dbReference>
<evidence type="ECO:0000313" key="10">
    <source>
        <dbReference type="Proteomes" id="UP000294664"/>
    </source>
</evidence>
<evidence type="ECO:0000256" key="1">
    <source>
        <dbReference type="ARBA" id="ARBA00004141"/>
    </source>
</evidence>
<keyword evidence="5 8" id="KW-1133">Transmembrane helix</keyword>
<dbReference type="Gene3D" id="3.90.550.10">
    <property type="entry name" value="Spore Coat Polysaccharide Biosynthesis Protein SpsA, Chain A"/>
    <property type="match status" value="1"/>
</dbReference>
<proteinExistence type="predicted"/>
<gene>
    <name evidence="9" type="ORF">EDC64_105111</name>
</gene>
<keyword evidence="4 8" id="KW-0812">Transmembrane</keyword>
<comment type="subcellular location">
    <subcellularLocation>
        <location evidence="1">Membrane</location>
        <topology evidence="1">Multi-pass membrane protein</topology>
    </subcellularLocation>
</comment>
<dbReference type="InterPro" id="IPR050321">
    <property type="entry name" value="Glycosyltr_2/OpgH_subfam"/>
</dbReference>
<feature type="transmembrane region" description="Helical" evidence="8">
    <location>
        <begin position="579"/>
        <end position="599"/>
    </location>
</feature>
<feature type="transmembrane region" description="Helical" evidence="8">
    <location>
        <begin position="501"/>
        <end position="522"/>
    </location>
</feature>
<evidence type="ECO:0000313" key="9">
    <source>
        <dbReference type="EMBL" id="TCT05080.1"/>
    </source>
</evidence>
<feature type="region of interest" description="Disordered" evidence="7">
    <location>
        <begin position="625"/>
        <end position="644"/>
    </location>
</feature>
<evidence type="ECO:0000256" key="2">
    <source>
        <dbReference type="ARBA" id="ARBA00022676"/>
    </source>
</evidence>
<dbReference type="EMBL" id="SMAI01000005">
    <property type="protein sequence ID" value="TCT05080.1"/>
    <property type="molecule type" value="Genomic_DNA"/>
</dbReference>
<dbReference type="SUPFAM" id="SSF53448">
    <property type="entry name" value="Nucleotide-diphospho-sugar transferases"/>
    <property type="match status" value="1"/>
</dbReference>
<keyword evidence="3 9" id="KW-0808">Transferase</keyword>
<keyword evidence="10" id="KW-1185">Reference proteome</keyword>
<evidence type="ECO:0000256" key="6">
    <source>
        <dbReference type="ARBA" id="ARBA00023136"/>
    </source>
</evidence>
<dbReference type="RefSeq" id="WP_132031164.1">
    <property type="nucleotide sequence ID" value="NZ_SMAI01000005.1"/>
</dbReference>
<dbReference type="Pfam" id="PF13641">
    <property type="entry name" value="Glyco_tranf_2_3"/>
    <property type="match status" value="1"/>
</dbReference>
<dbReference type="OrthoDB" id="7431422at2"/>
<dbReference type="GO" id="GO:0016757">
    <property type="term" value="F:glycosyltransferase activity"/>
    <property type="evidence" value="ECO:0007669"/>
    <property type="project" value="UniProtKB-KW"/>
</dbReference>
<dbReference type="AlphaFoldDB" id="A0A4R3LWS9"/>
<feature type="transmembrane region" description="Helical" evidence="8">
    <location>
        <begin position="542"/>
        <end position="567"/>
    </location>
</feature>
<comment type="caution">
    <text evidence="9">The sequence shown here is derived from an EMBL/GenBank/DDBJ whole genome shotgun (WGS) entry which is preliminary data.</text>
</comment>
<dbReference type="PANTHER" id="PTHR43867:SF2">
    <property type="entry name" value="CELLULOSE SYNTHASE CATALYTIC SUBUNIT A [UDP-FORMING]"/>
    <property type="match status" value="1"/>
</dbReference>
<evidence type="ECO:0000256" key="3">
    <source>
        <dbReference type="ARBA" id="ARBA00022679"/>
    </source>
</evidence>